<dbReference type="GO" id="GO:0016747">
    <property type="term" value="F:acyltransferase activity, transferring groups other than amino-acyl groups"/>
    <property type="evidence" value="ECO:0007669"/>
    <property type="project" value="InterPro"/>
</dbReference>
<dbReference type="InterPro" id="IPR016181">
    <property type="entry name" value="Acyl_CoA_acyltransferase"/>
</dbReference>
<keyword evidence="2" id="KW-0012">Acyltransferase</keyword>
<dbReference type="InterPro" id="IPR050832">
    <property type="entry name" value="Bact_Acetyltransf"/>
</dbReference>
<dbReference type="STRING" id="1121001.SAMN02745857_00906"/>
<dbReference type="Gene3D" id="3.40.630.30">
    <property type="match status" value="1"/>
</dbReference>
<dbReference type="SUPFAM" id="SSF55729">
    <property type="entry name" value="Acyl-CoA N-acyltransferases (Nat)"/>
    <property type="match status" value="1"/>
</dbReference>
<keyword evidence="5" id="KW-1185">Reference proteome</keyword>
<dbReference type="PANTHER" id="PTHR43877">
    <property type="entry name" value="AMINOALKYLPHOSPHONATE N-ACETYLTRANSFERASE-RELATED-RELATED"/>
    <property type="match status" value="1"/>
</dbReference>
<evidence type="ECO:0000256" key="2">
    <source>
        <dbReference type="ARBA" id="ARBA00023315"/>
    </source>
</evidence>
<accession>A0A1W1X9V5</accession>
<dbReference type="PROSITE" id="PS51186">
    <property type="entry name" value="GNAT"/>
    <property type="match status" value="1"/>
</dbReference>
<dbReference type="Pfam" id="PF00583">
    <property type="entry name" value="Acetyltransf_1"/>
    <property type="match status" value="1"/>
</dbReference>
<dbReference type="RefSeq" id="WP_084089354.1">
    <property type="nucleotide sequence ID" value="NZ_FWXD01000004.1"/>
</dbReference>
<dbReference type="EMBL" id="FWXD01000004">
    <property type="protein sequence ID" value="SMC20311.1"/>
    <property type="molecule type" value="Genomic_DNA"/>
</dbReference>
<protein>
    <submittedName>
        <fullName evidence="4">Acetyltransferase (GNAT) domain-containing protein</fullName>
    </submittedName>
</protein>
<evidence type="ECO:0000313" key="5">
    <source>
        <dbReference type="Proteomes" id="UP000192761"/>
    </source>
</evidence>
<dbReference type="CDD" id="cd04301">
    <property type="entry name" value="NAT_SF"/>
    <property type="match status" value="1"/>
</dbReference>
<dbReference type="InterPro" id="IPR000182">
    <property type="entry name" value="GNAT_dom"/>
</dbReference>
<keyword evidence="1 4" id="KW-0808">Transferase</keyword>
<reference evidence="4 5" key="1">
    <citation type="submission" date="2017-04" db="EMBL/GenBank/DDBJ databases">
        <authorList>
            <person name="Afonso C.L."/>
            <person name="Miller P.J."/>
            <person name="Scott M.A."/>
            <person name="Spackman E."/>
            <person name="Goraichik I."/>
            <person name="Dimitrov K.M."/>
            <person name="Suarez D.L."/>
            <person name="Swayne D.E."/>
        </authorList>
    </citation>
    <scope>NUCLEOTIDE SEQUENCE [LARGE SCALE GENOMIC DNA]</scope>
    <source>
        <strain evidence="4 5">DSM 23236</strain>
    </source>
</reference>
<evidence type="ECO:0000313" key="4">
    <source>
        <dbReference type="EMBL" id="SMC20311.1"/>
    </source>
</evidence>
<gene>
    <name evidence="4" type="ORF">SAMN02745857_00906</name>
</gene>
<dbReference type="Proteomes" id="UP000192761">
    <property type="component" value="Unassembled WGS sequence"/>
</dbReference>
<evidence type="ECO:0000256" key="1">
    <source>
        <dbReference type="ARBA" id="ARBA00022679"/>
    </source>
</evidence>
<name>A0A1W1X9V5_9NEIS</name>
<dbReference type="AlphaFoldDB" id="A0A1W1X9V5"/>
<feature type="domain" description="N-acetyltransferase" evidence="3">
    <location>
        <begin position="3"/>
        <end position="168"/>
    </location>
</feature>
<dbReference type="OrthoDB" id="143110at2"/>
<evidence type="ECO:0000259" key="3">
    <source>
        <dbReference type="PROSITE" id="PS51186"/>
    </source>
</evidence>
<sequence>MTLTLRAARASDATMLSALACQVWLHTYASSGISPAIAAYLHDTFAAPRFIERLADPQQLLTVAMQEDHLLGYAQLHTASPCRAAPDLPVELQTLYILKHASGRGIGRQLLLLASTQAGQHSATPLWLSVNAANARAITFYQRNGLQQIGEYDFLLGGQHYPNLLLAGSPAMPAHPQRPTHTGFEA</sequence>
<organism evidence="4 5">
    <name type="scientific">Andreprevotia lacus DSM 23236</name>
    <dbReference type="NCBI Taxonomy" id="1121001"/>
    <lineage>
        <taxon>Bacteria</taxon>
        <taxon>Pseudomonadati</taxon>
        <taxon>Pseudomonadota</taxon>
        <taxon>Betaproteobacteria</taxon>
        <taxon>Neisseriales</taxon>
        <taxon>Chitinibacteraceae</taxon>
        <taxon>Andreprevotia</taxon>
    </lineage>
</organism>
<proteinExistence type="predicted"/>